<keyword evidence="2" id="KW-1185">Reference proteome</keyword>
<dbReference type="Proteomes" id="UP001160148">
    <property type="component" value="Unassembled WGS sequence"/>
</dbReference>
<proteinExistence type="predicted"/>
<dbReference type="AlphaFoldDB" id="A0AAV0XTE5"/>
<comment type="caution">
    <text evidence="1">The sequence shown here is derived from an EMBL/GenBank/DDBJ whole genome shotgun (WGS) entry which is preliminary data.</text>
</comment>
<gene>
    <name evidence="1" type="ORF">MEUPH1_LOCUS24802</name>
</gene>
<evidence type="ECO:0000313" key="1">
    <source>
        <dbReference type="EMBL" id="CAI6370707.1"/>
    </source>
</evidence>
<organism evidence="1 2">
    <name type="scientific">Macrosiphum euphorbiae</name>
    <name type="common">potato aphid</name>
    <dbReference type="NCBI Taxonomy" id="13131"/>
    <lineage>
        <taxon>Eukaryota</taxon>
        <taxon>Metazoa</taxon>
        <taxon>Ecdysozoa</taxon>
        <taxon>Arthropoda</taxon>
        <taxon>Hexapoda</taxon>
        <taxon>Insecta</taxon>
        <taxon>Pterygota</taxon>
        <taxon>Neoptera</taxon>
        <taxon>Paraneoptera</taxon>
        <taxon>Hemiptera</taxon>
        <taxon>Sternorrhyncha</taxon>
        <taxon>Aphidomorpha</taxon>
        <taxon>Aphidoidea</taxon>
        <taxon>Aphididae</taxon>
        <taxon>Macrosiphini</taxon>
        <taxon>Macrosiphum</taxon>
    </lineage>
</organism>
<accession>A0AAV0XTE5</accession>
<sequence>MDQGMNYVLEYHLEIMSEILKFKAQTTPFKDYLFSNNALNNTSSITWWLALRNNISEKMLSLNMQLHSAVASSAVLSTFGFIYSKVRNRLGIQKAGKLITIFKHLNK</sequence>
<reference evidence="1 2" key="1">
    <citation type="submission" date="2023-01" db="EMBL/GenBank/DDBJ databases">
        <authorList>
            <person name="Whitehead M."/>
        </authorList>
    </citation>
    <scope>NUCLEOTIDE SEQUENCE [LARGE SCALE GENOMIC DNA]</scope>
</reference>
<name>A0AAV0XTE5_9HEMI</name>
<protein>
    <submittedName>
        <fullName evidence="1">Uncharacterized protein</fullName>
    </submittedName>
</protein>
<evidence type="ECO:0000313" key="2">
    <source>
        <dbReference type="Proteomes" id="UP001160148"/>
    </source>
</evidence>
<dbReference type="EMBL" id="CARXXK010000502">
    <property type="protein sequence ID" value="CAI6370707.1"/>
    <property type="molecule type" value="Genomic_DNA"/>
</dbReference>